<proteinExistence type="inferred from homology"/>
<gene>
    <name evidence="5" type="ORF">SAMN02745704_00967</name>
</gene>
<dbReference type="InterPro" id="IPR000914">
    <property type="entry name" value="SBP_5_dom"/>
</dbReference>
<comment type="similarity">
    <text evidence="1">Belongs to the bacterial solute-binding protein 5 family.</text>
</comment>
<dbReference type="InterPro" id="IPR030678">
    <property type="entry name" value="Peptide/Ni-bd"/>
</dbReference>
<accession>A0A1T4WK76</accession>
<dbReference type="Gene3D" id="3.90.76.10">
    <property type="entry name" value="Dipeptide-binding Protein, Domain 1"/>
    <property type="match status" value="1"/>
</dbReference>
<name>A0A1T4WK76_9BACT</name>
<dbReference type="InterPro" id="IPR039424">
    <property type="entry name" value="SBP_5"/>
</dbReference>
<evidence type="ECO:0000259" key="4">
    <source>
        <dbReference type="Pfam" id="PF00496"/>
    </source>
</evidence>
<evidence type="ECO:0000313" key="6">
    <source>
        <dbReference type="Proteomes" id="UP000190027"/>
    </source>
</evidence>
<keyword evidence="2" id="KW-0813">Transport</keyword>
<dbReference type="PIRSF" id="PIRSF002741">
    <property type="entry name" value="MppA"/>
    <property type="match status" value="1"/>
</dbReference>
<dbReference type="SUPFAM" id="SSF53850">
    <property type="entry name" value="Periplasmic binding protein-like II"/>
    <property type="match status" value="1"/>
</dbReference>
<organism evidence="5 6">
    <name type="scientific">Paucidesulfovibrio gracilis DSM 16080</name>
    <dbReference type="NCBI Taxonomy" id="1121449"/>
    <lineage>
        <taxon>Bacteria</taxon>
        <taxon>Pseudomonadati</taxon>
        <taxon>Thermodesulfobacteriota</taxon>
        <taxon>Desulfovibrionia</taxon>
        <taxon>Desulfovibrionales</taxon>
        <taxon>Desulfovibrionaceae</taxon>
        <taxon>Paucidesulfovibrio</taxon>
    </lineage>
</organism>
<dbReference type="GO" id="GO:0030288">
    <property type="term" value="C:outer membrane-bounded periplasmic space"/>
    <property type="evidence" value="ECO:0007669"/>
    <property type="project" value="UniProtKB-ARBA"/>
</dbReference>
<keyword evidence="6" id="KW-1185">Reference proteome</keyword>
<dbReference type="PANTHER" id="PTHR30290:SF38">
    <property type="entry name" value="D,D-DIPEPTIDE-BINDING PERIPLASMIC PROTEIN DDPA-RELATED"/>
    <property type="match status" value="1"/>
</dbReference>
<reference evidence="5 6" key="1">
    <citation type="submission" date="2017-02" db="EMBL/GenBank/DDBJ databases">
        <authorList>
            <person name="Peterson S.W."/>
        </authorList>
    </citation>
    <scope>NUCLEOTIDE SEQUENCE [LARGE SCALE GENOMIC DNA]</scope>
    <source>
        <strain evidence="5 6">DSM 16080</strain>
    </source>
</reference>
<dbReference type="PANTHER" id="PTHR30290">
    <property type="entry name" value="PERIPLASMIC BINDING COMPONENT OF ABC TRANSPORTER"/>
    <property type="match status" value="1"/>
</dbReference>
<dbReference type="FunFam" id="3.10.105.10:FF:000006">
    <property type="entry name" value="Peptide ABC transporter substrate-binding protein"/>
    <property type="match status" value="1"/>
</dbReference>
<dbReference type="GO" id="GO:0043190">
    <property type="term" value="C:ATP-binding cassette (ABC) transporter complex"/>
    <property type="evidence" value="ECO:0007669"/>
    <property type="project" value="InterPro"/>
</dbReference>
<dbReference type="GO" id="GO:0015833">
    <property type="term" value="P:peptide transport"/>
    <property type="evidence" value="ECO:0007669"/>
    <property type="project" value="TreeGrafter"/>
</dbReference>
<dbReference type="Gene3D" id="3.10.105.10">
    <property type="entry name" value="Dipeptide-binding Protein, Domain 3"/>
    <property type="match status" value="1"/>
</dbReference>
<dbReference type="STRING" id="1121449.SAMN02745704_00967"/>
<feature type="domain" description="Solute-binding protein family 5" evidence="4">
    <location>
        <begin position="40"/>
        <end position="406"/>
    </location>
</feature>
<evidence type="ECO:0000256" key="3">
    <source>
        <dbReference type="ARBA" id="ARBA00022729"/>
    </source>
</evidence>
<evidence type="ECO:0000256" key="2">
    <source>
        <dbReference type="ARBA" id="ARBA00022448"/>
    </source>
</evidence>
<sequence length="503" mass="57591">MEAMLGDASNLIPMIASDTASSNITGRIFVAPLRYDRNLELVPWAAESYEVLQGGRLLRFKLRKDIHWFDGEPLTADDVAFTYHLMVDPDTPTPYSGDYERVKEFTVTGPYSFEVRYDEPFARALVTWAHAILPRHALEGEDLLDTRYSREPLGAGPYQLKEWVPGRRIILEANPDYFLGRPYIDTIVYRIIPDQATQFLELKAGNLDSMGLTPMDYMFQTRGRDWEARFNKYKYLSAGYTYMAYNLEHPIFSDVRVRRALAHAVDKEEIVKGVLLGLGEPAHGPFQPGTWAYKDDLEPYGYDQDVARTLLAEAGWEDHDGDGILDKEGRPFRFTLLTNQGNSQRLRAATIIQYRLAAIGIDVEIRAVEWATFLNEFVKKGRFDALILAWTTPAEPDPYSVWHSDSAREGGLNFVHYRNAELDQLVERARATLDRTERRRLYDRVQEILHRDQPYCFLYVPMALPIVAARVHGIDPAPAGIGYNADRWWIPEELQGNSPHLIP</sequence>
<dbReference type="Gene3D" id="3.40.190.10">
    <property type="entry name" value="Periplasmic binding protein-like II"/>
    <property type="match status" value="1"/>
</dbReference>
<dbReference type="GO" id="GO:1904680">
    <property type="term" value="F:peptide transmembrane transporter activity"/>
    <property type="evidence" value="ECO:0007669"/>
    <property type="project" value="TreeGrafter"/>
</dbReference>
<protein>
    <submittedName>
        <fullName evidence="5">Peptide/nickel transport system substrate-binding protein</fullName>
    </submittedName>
</protein>
<dbReference type="Pfam" id="PF00496">
    <property type="entry name" value="SBP_bac_5"/>
    <property type="match status" value="1"/>
</dbReference>
<evidence type="ECO:0000256" key="1">
    <source>
        <dbReference type="ARBA" id="ARBA00005695"/>
    </source>
</evidence>
<dbReference type="EMBL" id="FUYC01000003">
    <property type="protein sequence ID" value="SKA77308.1"/>
    <property type="molecule type" value="Genomic_DNA"/>
</dbReference>
<dbReference type="Proteomes" id="UP000190027">
    <property type="component" value="Unassembled WGS sequence"/>
</dbReference>
<evidence type="ECO:0000313" key="5">
    <source>
        <dbReference type="EMBL" id="SKA77308.1"/>
    </source>
</evidence>
<dbReference type="AlphaFoldDB" id="A0A1T4WK76"/>
<dbReference type="CDD" id="cd08514">
    <property type="entry name" value="PBP2_AppA_like"/>
    <property type="match status" value="1"/>
</dbReference>
<keyword evidence="3" id="KW-0732">Signal</keyword>